<sequence>MPKIDWNPGRGRRGRPLRRMLGMGQQQGLLVMYGLAAVAVVFALAAACGAFDGSDPKPAAPVAGATNTDSDSAPTGGASPSAPEDSSKATGLLMASVQHYAGLLASGQKIVGHTRYPSMSAYDDAFGDPQSPAAALAKFRSTPNPEADTSYLDAEQQAAAAYDGDHRGALSQWLDDMAKAKTHLGQWVVTAGQYQQGSATQAALDAAASAVNQDLANARSDAGSLSG</sequence>
<organism evidence="2 3">
    <name type="scientific">Catenulispora pinistramenti</name>
    <dbReference type="NCBI Taxonomy" id="2705254"/>
    <lineage>
        <taxon>Bacteria</taxon>
        <taxon>Bacillati</taxon>
        <taxon>Actinomycetota</taxon>
        <taxon>Actinomycetes</taxon>
        <taxon>Catenulisporales</taxon>
        <taxon>Catenulisporaceae</taxon>
        <taxon>Catenulispora</taxon>
    </lineage>
</organism>
<dbReference type="RefSeq" id="WP_212015611.1">
    <property type="nucleotide sequence ID" value="NZ_JAAFYZ010000133.1"/>
</dbReference>
<protein>
    <recommendedName>
        <fullName evidence="4">Lipoprotein</fullName>
    </recommendedName>
</protein>
<keyword evidence="3" id="KW-1185">Reference proteome</keyword>
<evidence type="ECO:0000256" key="1">
    <source>
        <dbReference type="SAM" id="MobiDB-lite"/>
    </source>
</evidence>
<evidence type="ECO:0008006" key="4">
    <source>
        <dbReference type="Google" id="ProtNLM"/>
    </source>
</evidence>
<evidence type="ECO:0000313" key="3">
    <source>
        <dbReference type="Proteomes" id="UP000730482"/>
    </source>
</evidence>
<accession>A0ABS5KZ70</accession>
<evidence type="ECO:0000313" key="2">
    <source>
        <dbReference type="EMBL" id="MBS2551282.1"/>
    </source>
</evidence>
<proteinExistence type="predicted"/>
<gene>
    <name evidence="2" type="ORF">KGQ19_30885</name>
</gene>
<feature type="region of interest" description="Disordered" evidence="1">
    <location>
        <begin position="59"/>
        <end position="88"/>
    </location>
</feature>
<dbReference type="EMBL" id="JAAFYZ010000133">
    <property type="protein sequence ID" value="MBS2551282.1"/>
    <property type="molecule type" value="Genomic_DNA"/>
</dbReference>
<dbReference type="Proteomes" id="UP000730482">
    <property type="component" value="Unassembled WGS sequence"/>
</dbReference>
<name>A0ABS5KZ70_9ACTN</name>
<comment type="caution">
    <text evidence="2">The sequence shown here is derived from an EMBL/GenBank/DDBJ whole genome shotgun (WGS) entry which is preliminary data.</text>
</comment>
<reference evidence="2 3" key="1">
    <citation type="submission" date="2020-02" db="EMBL/GenBank/DDBJ databases">
        <title>Acidophilic actinobacteria isolated from forest soil.</title>
        <authorList>
            <person name="Golinska P."/>
        </authorList>
    </citation>
    <scope>NUCLEOTIDE SEQUENCE [LARGE SCALE GENOMIC DNA]</scope>
    <source>
        <strain evidence="2 3">NL8</strain>
    </source>
</reference>